<keyword evidence="3" id="KW-1185">Reference proteome</keyword>
<evidence type="ECO:0000313" key="2">
    <source>
        <dbReference type="EMBL" id="OMO61720.1"/>
    </source>
</evidence>
<sequence>MAEFVRERSGEEDDLLARSTKKIKAVTKGVSMEETDAFMAEVGEESFEKEQVERRKHSFHDKRSIAAPEDSGVTAVEKEKPPSNFGPWILAQTRKQGRITKGKAGLQENVDPNRENRGGSRFAALSDIQENDAGDIKGVESNSKSQDAGKWRQENSGPWGWALKKKILREKKVETKGDENLDEVTLGEAQAQHSNLHVAEPNATRIRRHMPNMVRRQDGRRMITSNAEARNFSEEEHMTDFEHSPITHSQPSNGMTRKPPDDSLGTVVMETQIFDKFNVDPAEQSIENFKDTLPRERFILGAANHPEVSR</sequence>
<organism evidence="2 3">
    <name type="scientific">Corchorus capsularis</name>
    <name type="common">Jute</name>
    <dbReference type="NCBI Taxonomy" id="210143"/>
    <lineage>
        <taxon>Eukaryota</taxon>
        <taxon>Viridiplantae</taxon>
        <taxon>Streptophyta</taxon>
        <taxon>Embryophyta</taxon>
        <taxon>Tracheophyta</taxon>
        <taxon>Spermatophyta</taxon>
        <taxon>Magnoliopsida</taxon>
        <taxon>eudicotyledons</taxon>
        <taxon>Gunneridae</taxon>
        <taxon>Pentapetalae</taxon>
        <taxon>rosids</taxon>
        <taxon>malvids</taxon>
        <taxon>Malvales</taxon>
        <taxon>Malvaceae</taxon>
        <taxon>Grewioideae</taxon>
        <taxon>Apeibeae</taxon>
        <taxon>Corchorus</taxon>
    </lineage>
</organism>
<feature type="region of interest" description="Disordered" evidence="1">
    <location>
        <begin position="235"/>
        <end position="264"/>
    </location>
</feature>
<dbReference type="Gramene" id="OMO61720">
    <property type="protein sequence ID" value="OMO61720"/>
    <property type="gene ID" value="CCACVL1_23307"/>
</dbReference>
<dbReference type="Proteomes" id="UP000188268">
    <property type="component" value="Unassembled WGS sequence"/>
</dbReference>
<feature type="compositionally biased region" description="Polar residues" evidence="1">
    <location>
        <begin position="246"/>
        <end position="255"/>
    </location>
</feature>
<evidence type="ECO:0000256" key="1">
    <source>
        <dbReference type="SAM" id="MobiDB-lite"/>
    </source>
</evidence>
<feature type="compositionally biased region" description="Basic and acidic residues" evidence="1">
    <location>
        <begin position="235"/>
        <end position="245"/>
    </location>
</feature>
<feature type="region of interest" description="Disordered" evidence="1">
    <location>
        <begin position="54"/>
        <end position="157"/>
    </location>
</feature>
<accession>A0A1R3GUP1</accession>
<proteinExistence type="predicted"/>
<reference evidence="2 3" key="1">
    <citation type="submission" date="2013-09" db="EMBL/GenBank/DDBJ databases">
        <title>Corchorus capsularis genome sequencing.</title>
        <authorList>
            <person name="Alam M."/>
            <person name="Haque M.S."/>
            <person name="Islam M.S."/>
            <person name="Emdad E.M."/>
            <person name="Islam M.M."/>
            <person name="Ahmed B."/>
            <person name="Halim A."/>
            <person name="Hossen Q.M.M."/>
            <person name="Hossain M.Z."/>
            <person name="Ahmed R."/>
            <person name="Khan M.M."/>
            <person name="Islam R."/>
            <person name="Rashid M.M."/>
            <person name="Khan S.A."/>
            <person name="Rahman M.S."/>
            <person name="Alam M."/>
        </authorList>
    </citation>
    <scope>NUCLEOTIDE SEQUENCE [LARGE SCALE GENOMIC DNA]</scope>
    <source>
        <strain evidence="3">cv. CVL-1</strain>
        <tissue evidence="2">Whole seedling</tissue>
    </source>
</reference>
<dbReference type="AlphaFoldDB" id="A0A1R3GUP1"/>
<evidence type="ECO:0000313" key="3">
    <source>
        <dbReference type="Proteomes" id="UP000188268"/>
    </source>
</evidence>
<comment type="caution">
    <text evidence="2">The sequence shown here is derived from an EMBL/GenBank/DDBJ whole genome shotgun (WGS) entry which is preliminary data.</text>
</comment>
<dbReference type="EMBL" id="AWWV01013402">
    <property type="protein sequence ID" value="OMO61720.1"/>
    <property type="molecule type" value="Genomic_DNA"/>
</dbReference>
<protein>
    <submittedName>
        <fullName evidence="2">Uncharacterized protein</fullName>
    </submittedName>
</protein>
<name>A0A1R3GUP1_COCAP</name>
<gene>
    <name evidence="2" type="ORF">CCACVL1_23307</name>
</gene>